<feature type="transmembrane region" description="Helical" evidence="11">
    <location>
        <begin position="178"/>
        <end position="202"/>
    </location>
</feature>
<dbReference type="Proteomes" id="UP001303046">
    <property type="component" value="Unassembled WGS sequence"/>
</dbReference>
<keyword evidence="5 11" id="KW-0812">Transmembrane</keyword>
<dbReference type="PANTHER" id="PTHR43184">
    <property type="entry name" value="MAJOR FACILITATOR SUPERFAMILY TRANSPORTER 16, ISOFORM B"/>
    <property type="match status" value="1"/>
</dbReference>
<feature type="transmembrane region" description="Helical" evidence="11">
    <location>
        <begin position="267"/>
        <end position="293"/>
    </location>
</feature>
<reference evidence="13 14" key="1">
    <citation type="submission" date="2023-08" db="EMBL/GenBank/DDBJ databases">
        <title>A Necator americanus chromosomal reference genome.</title>
        <authorList>
            <person name="Ilik V."/>
            <person name="Petrzelkova K.J."/>
            <person name="Pardy F."/>
            <person name="Fuh T."/>
            <person name="Niatou-Singa F.S."/>
            <person name="Gouil Q."/>
            <person name="Baker L."/>
            <person name="Ritchie M.E."/>
            <person name="Jex A.R."/>
            <person name="Gazzola D."/>
            <person name="Li H."/>
            <person name="Toshio Fujiwara R."/>
            <person name="Zhan B."/>
            <person name="Aroian R.V."/>
            <person name="Pafco B."/>
            <person name="Schwarz E.M."/>
        </authorList>
    </citation>
    <scope>NUCLEOTIDE SEQUENCE [LARGE SCALE GENOMIC DNA]</scope>
    <source>
        <strain evidence="13 14">Aroian</strain>
        <tissue evidence="13">Whole animal</tissue>
    </source>
</reference>
<dbReference type="InterPro" id="IPR011701">
    <property type="entry name" value="MFS"/>
</dbReference>
<evidence type="ECO:0000259" key="12">
    <source>
        <dbReference type="PROSITE" id="PS50850"/>
    </source>
</evidence>
<feature type="region of interest" description="Disordered" evidence="10">
    <location>
        <begin position="472"/>
        <end position="500"/>
    </location>
</feature>
<keyword evidence="6 11" id="KW-1133">Transmembrane helix</keyword>
<evidence type="ECO:0000256" key="9">
    <source>
        <dbReference type="ARBA" id="ARBA00042039"/>
    </source>
</evidence>
<dbReference type="PROSITE" id="PS50850">
    <property type="entry name" value="MFS"/>
    <property type="match status" value="1"/>
</dbReference>
<dbReference type="Pfam" id="PF07690">
    <property type="entry name" value="MFS_1"/>
    <property type="match status" value="1"/>
</dbReference>
<dbReference type="InterPro" id="IPR000849">
    <property type="entry name" value="Sugar_P_transporter"/>
</dbReference>
<feature type="transmembrane region" description="Helical" evidence="11">
    <location>
        <begin position="402"/>
        <end position="425"/>
    </location>
</feature>
<feature type="transmembrane region" description="Helical" evidence="11">
    <location>
        <begin position="148"/>
        <end position="171"/>
    </location>
</feature>
<dbReference type="InterPro" id="IPR036259">
    <property type="entry name" value="MFS_trans_sf"/>
</dbReference>
<dbReference type="PANTHER" id="PTHR43184:SF12">
    <property type="entry name" value="SUGAR PHOSPHATE EXCHANGER 3"/>
    <property type="match status" value="1"/>
</dbReference>
<comment type="similarity">
    <text evidence="2">Belongs to the major facilitator superfamily. Organophosphate:Pi antiporter (OPA) (TC 2.A.1.4) family.</text>
</comment>
<feature type="transmembrane region" description="Helical" evidence="11">
    <location>
        <begin position="437"/>
        <end position="457"/>
    </location>
</feature>
<keyword evidence="7 11" id="KW-0472">Membrane</keyword>
<feature type="transmembrane region" description="Helical" evidence="11">
    <location>
        <begin position="208"/>
        <end position="228"/>
    </location>
</feature>
<evidence type="ECO:0000256" key="10">
    <source>
        <dbReference type="SAM" id="MobiDB-lite"/>
    </source>
</evidence>
<feature type="transmembrane region" description="Helical" evidence="11">
    <location>
        <begin position="337"/>
        <end position="355"/>
    </location>
</feature>
<feature type="transmembrane region" description="Helical" evidence="11">
    <location>
        <begin position="114"/>
        <end position="136"/>
    </location>
</feature>
<keyword evidence="14" id="KW-1185">Reference proteome</keyword>
<feature type="compositionally biased region" description="Acidic residues" evidence="10">
    <location>
        <begin position="475"/>
        <end position="484"/>
    </location>
</feature>
<keyword evidence="3" id="KW-0813">Transport</keyword>
<feature type="transmembrane region" description="Helical" evidence="11">
    <location>
        <begin position="61"/>
        <end position="79"/>
    </location>
</feature>
<dbReference type="PIRSF" id="PIRSF002808">
    <property type="entry name" value="Hexose_phosphate_transp"/>
    <property type="match status" value="1"/>
</dbReference>
<accession>A0ABR1DCJ8</accession>
<dbReference type="Gene3D" id="1.20.1250.20">
    <property type="entry name" value="MFS general substrate transporter like domains"/>
    <property type="match status" value="3"/>
</dbReference>
<evidence type="ECO:0000256" key="3">
    <source>
        <dbReference type="ARBA" id="ARBA00022448"/>
    </source>
</evidence>
<evidence type="ECO:0000256" key="11">
    <source>
        <dbReference type="SAM" id="Phobius"/>
    </source>
</evidence>
<evidence type="ECO:0000313" key="13">
    <source>
        <dbReference type="EMBL" id="KAK6748199.1"/>
    </source>
</evidence>
<proteinExistence type="inferred from homology"/>
<evidence type="ECO:0000256" key="8">
    <source>
        <dbReference type="ARBA" id="ARBA00041091"/>
    </source>
</evidence>
<comment type="subcellular location">
    <subcellularLocation>
        <location evidence="1">Membrane</location>
        <topology evidence="1">Multi-pass membrane protein</topology>
    </subcellularLocation>
</comment>
<dbReference type="SUPFAM" id="SSF103473">
    <property type="entry name" value="MFS general substrate transporter"/>
    <property type="match status" value="1"/>
</dbReference>
<dbReference type="EMBL" id="JAVFWL010000004">
    <property type="protein sequence ID" value="KAK6748199.1"/>
    <property type="molecule type" value="Genomic_DNA"/>
</dbReference>
<organism evidence="13 14">
    <name type="scientific">Necator americanus</name>
    <name type="common">Human hookworm</name>
    <dbReference type="NCBI Taxonomy" id="51031"/>
    <lineage>
        <taxon>Eukaryota</taxon>
        <taxon>Metazoa</taxon>
        <taxon>Ecdysozoa</taxon>
        <taxon>Nematoda</taxon>
        <taxon>Chromadorea</taxon>
        <taxon>Rhabditida</taxon>
        <taxon>Rhabditina</taxon>
        <taxon>Rhabditomorpha</taxon>
        <taxon>Strongyloidea</taxon>
        <taxon>Ancylostomatidae</taxon>
        <taxon>Bunostominae</taxon>
        <taxon>Necator</taxon>
    </lineage>
</organism>
<comment type="caution">
    <text evidence="13">The sequence shown here is derived from an EMBL/GenBank/DDBJ whole genome shotgun (WGS) entry which is preliminary data.</text>
</comment>
<feature type="transmembrane region" description="Helical" evidence="11">
    <location>
        <begin position="361"/>
        <end position="382"/>
    </location>
</feature>
<evidence type="ECO:0000256" key="4">
    <source>
        <dbReference type="ARBA" id="ARBA00022597"/>
    </source>
</evidence>
<protein>
    <recommendedName>
        <fullName evidence="8">Sugar phosphate exchanger 3</fullName>
    </recommendedName>
    <alternativeName>
        <fullName evidence="9">Solute carrier family 37 member 3</fullName>
    </alternativeName>
</protein>
<feature type="compositionally biased region" description="Basic and acidic residues" evidence="10">
    <location>
        <begin position="487"/>
        <end position="500"/>
    </location>
</feature>
<feature type="transmembrane region" description="Helical" evidence="11">
    <location>
        <begin position="313"/>
        <end position="330"/>
    </location>
</feature>
<evidence type="ECO:0000256" key="1">
    <source>
        <dbReference type="ARBA" id="ARBA00004141"/>
    </source>
</evidence>
<name>A0ABR1DCJ8_NECAM</name>
<evidence type="ECO:0000256" key="2">
    <source>
        <dbReference type="ARBA" id="ARBA00009598"/>
    </source>
</evidence>
<evidence type="ECO:0000256" key="6">
    <source>
        <dbReference type="ARBA" id="ARBA00022989"/>
    </source>
</evidence>
<evidence type="ECO:0000313" key="14">
    <source>
        <dbReference type="Proteomes" id="UP001303046"/>
    </source>
</evidence>
<keyword evidence="4" id="KW-0762">Sugar transport</keyword>
<feature type="domain" description="Major facilitator superfamily (MFS) profile" evidence="12">
    <location>
        <begin position="1"/>
        <end position="466"/>
    </location>
</feature>
<sequence>MLLLLDYLDSVSLYSTRPKLSSDLRRAMPRVRLRTSESLTGSSAWSRIVRFITGGENWTQYHLQVFVLTFFSFAFIHAARKTLSTVKPSMISVWTHKSEISPPLFPSDQAASEFLAKLDGGFLLAYSIGLFGGGVLGDRYDPRVVLSIGMWLSAIVSVAWPTEICIVGNWFGHNSRGAVMGLWSACASVGNIIGTMISSRLVLLGYQYAFATNSFILFIFGFIVFFNLKSAPREVGLPDPIESPDELMRVIEEPTERPEPINFWKAWLLPGVLSYSLAYACLKLVNYGFFFWLPFYLHSNFGWSESDADALSAWYDVGGIVAAIIAGAISDHCATRTPVIVAMLVCSTLSLWAYSASPASMAINGLLLAIAGFFIGGPANMISSSVSADLGRARELRGNAEALSTVTGIVDGTGSFGAALGQLLIPSVQSVFGWNAVFYGFIVMIICTTACLIPLLYRELLWQRRGSYLSLNSDSEGEDDEAVVAEEAPRRRMHVGEDST</sequence>
<evidence type="ECO:0000256" key="7">
    <source>
        <dbReference type="ARBA" id="ARBA00023136"/>
    </source>
</evidence>
<dbReference type="InterPro" id="IPR020846">
    <property type="entry name" value="MFS_dom"/>
</dbReference>
<evidence type="ECO:0000256" key="5">
    <source>
        <dbReference type="ARBA" id="ARBA00022692"/>
    </source>
</evidence>
<gene>
    <name evidence="13" type="primary">Necator_chrIV.g14347</name>
    <name evidence="13" type="ORF">RB195_001053</name>
</gene>